<organism evidence="8 9">
    <name type="scientific">Chitinophaga nivalis</name>
    <dbReference type="NCBI Taxonomy" id="2991709"/>
    <lineage>
        <taxon>Bacteria</taxon>
        <taxon>Pseudomonadati</taxon>
        <taxon>Bacteroidota</taxon>
        <taxon>Chitinophagia</taxon>
        <taxon>Chitinophagales</taxon>
        <taxon>Chitinophagaceae</taxon>
        <taxon>Chitinophaga</taxon>
    </lineage>
</organism>
<comment type="subcellular location">
    <subcellularLocation>
        <location evidence="1">Cell membrane</location>
        <topology evidence="1">Multi-pass membrane protein</topology>
    </subcellularLocation>
</comment>
<evidence type="ECO:0000313" key="8">
    <source>
        <dbReference type="EMBL" id="MCW3486322.1"/>
    </source>
</evidence>
<evidence type="ECO:0000256" key="5">
    <source>
        <dbReference type="ARBA" id="ARBA00022989"/>
    </source>
</evidence>
<dbReference type="RefSeq" id="WP_264733138.1">
    <property type="nucleotide sequence ID" value="NZ_JAPDNR010000001.1"/>
</dbReference>
<accession>A0ABT3IQQ4</accession>
<evidence type="ECO:0000256" key="6">
    <source>
        <dbReference type="ARBA" id="ARBA00023136"/>
    </source>
</evidence>
<evidence type="ECO:0000256" key="1">
    <source>
        <dbReference type="ARBA" id="ARBA00004651"/>
    </source>
</evidence>
<keyword evidence="5 7" id="KW-1133">Transmembrane helix</keyword>
<reference evidence="8 9" key="1">
    <citation type="submission" date="2022-10" db="EMBL/GenBank/DDBJ databases">
        <title>Chitinophaga nivalis PC15 sp. nov., isolated from Pyeongchang county, South Korea.</title>
        <authorList>
            <person name="Trinh H.N."/>
        </authorList>
    </citation>
    <scope>NUCLEOTIDE SEQUENCE [LARGE SCALE GENOMIC DNA]</scope>
    <source>
        <strain evidence="8 9">PC14</strain>
    </source>
</reference>
<dbReference type="PANTHER" id="PTHR33884:SF3">
    <property type="entry name" value="UPF0410 PROTEIN YMGE"/>
    <property type="match status" value="1"/>
</dbReference>
<dbReference type="Pfam" id="PF04226">
    <property type="entry name" value="Transgly_assoc"/>
    <property type="match status" value="1"/>
</dbReference>
<name>A0ABT3IQQ4_9BACT</name>
<proteinExistence type="inferred from homology"/>
<dbReference type="Proteomes" id="UP001207742">
    <property type="component" value="Unassembled WGS sequence"/>
</dbReference>
<evidence type="ECO:0000256" key="3">
    <source>
        <dbReference type="ARBA" id="ARBA00022475"/>
    </source>
</evidence>
<gene>
    <name evidence="8" type="ORF">OL497_20640</name>
</gene>
<keyword evidence="9" id="KW-1185">Reference proteome</keyword>
<keyword evidence="6 7" id="KW-0472">Membrane</keyword>
<evidence type="ECO:0000256" key="4">
    <source>
        <dbReference type="ARBA" id="ARBA00022692"/>
    </source>
</evidence>
<protein>
    <submittedName>
        <fullName evidence="8">GlsB/YeaQ/YmgE family stress response membrane protein</fullName>
    </submittedName>
</protein>
<evidence type="ECO:0000256" key="2">
    <source>
        <dbReference type="ARBA" id="ARBA00011006"/>
    </source>
</evidence>
<sequence length="81" mass="8577">MSWIWTIIIGGIAGWLAGRVMRGNGFGIIVDIIVGLIGGWLGGWLFGVLGLHLGNGILGSLIVAFIGAVVLIWLIRLIKPN</sequence>
<evidence type="ECO:0000313" key="9">
    <source>
        <dbReference type="Proteomes" id="UP001207742"/>
    </source>
</evidence>
<comment type="caution">
    <text evidence="8">The sequence shown here is derived from an EMBL/GenBank/DDBJ whole genome shotgun (WGS) entry which is preliminary data.</text>
</comment>
<dbReference type="InterPro" id="IPR007341">
    <property type="entry name" value="Transgly_assoc"/>
</dbReference>
<comment type="similarity">
    <text evidence="2">Belongs to the UPF0410 family.</text>
</comment>
<evidence type="ECO:0000256" key="7">
    <source>
        <dbReference type="SAM" id="Phobius"/>
    </source>
</evidence>
<dbReference type="EMBL" id="JAPDNS010000002">
    <property type="protein sequence ID" value="MCW3486322.1"/>
    <property type="molecule type" value="Genomic_DNA"/>
</dbReference>
<feature type="transmembrane region" description="Helical" evidence="7">
    <location>
        <begin position="28"/>
        <end position="51"/>
    </location>
</feature>
<keyword evidence="3" id="KW-1003">Cell membrane</keyword>
<keyword evidence="4 7" id="KW-0812">Transmembrane</keyword>
<feature type="transmembrane region" description="Helical" evidence="7">
    <location>
        <begin position="57"/>
        <end position="78"/>
    </location>
</feature>
<dbReference type="PANTHER" id="PTHR33884">
    <property type="entry name" value="UPF0410 PROTEIN YMGE"/>
    <property type="match status" value="1"/>
</dbReference>